<feature type="transmembrane region" description="Helical" evidence="1">
    <location>
        <begin position="388"/>
        <end position="408"/>
    </location>
</feature>
<dbReference type="PANTHER" id="PTHR34220">
    <property type="entry name" value="SENSOR HISTIDINE KINASE YPDA"/>
    <property type="match status" value="1"/>
</dbReference>
<evidence type="ECO:0000313" key="5">
    <source>
        <dbReference type="Proteomes" id="UP001302349"/>
    </source>
</evidence>
<keyword evidence="1" id="KW-0812">Transmembrane</keyword>
<dbReference type="SUPFAM" id="SSF55874">
    <property type="entry name" value="ATPase domain of HSP90 chaperone/DNA topoisomerase II/histidine kinase"/>
    <property type="match status" value="1"/>
</dbReference>
<dbReference type="Gene3D" id="3.30.565.10">
    <property type="entry name" value="Histidine kinase-like ATPase, C-terminal domain"/>
    <property type="match status" value="1"/>
</dbReference>
<dbReference type="InterPro" id="IPR011990">
    <property type="entry name" value="TPR-like_helical_dom_sf"/>
</dbReference>
<keyword evidence="4" id="KW-0418">Kinase</keyword>
<keyword evidence="4" id="KW-0808">Transferase</keyword>
<sequence length="655" mass="74893">MKRAWVVSICLLVCFGANAQNADAIDSLLLAYRQNPGNGQALEEIVNYYRTENLDSLQFYSHQLTALAGENKELVNEVLLTRVNAYMLFNRYDSADSLLQQVKLDESASPRMRVGYIMATGRMLFFNQQYDKALENFYIARQQIKDNDLTELLPEAYADIASVLRQNNDLENCARYYALALAGATAANDAELQVRVCYALCRIYNGGISVDLDSSVYYGELGMEIARKAGYNYGYATMVDIVTAPIIRQGQYRKGIQMAKEARRYIEKYNFPQRSLYYQILNEGFAYEKLGVYDSAMLRMTEGATLRPTGIDHHRLKYLIHKSKGEFNQALQAYELYKTKYDSIVSGRNSASLSSLQARLEANIKEQEVARLTQTAEVQALQLSQQRYFLGGLAILIILLTGGAVLIYRQRQIKQQQALTNMELEETRKRLTLEQQYRASELKALRSQMNPHFIFNALNSIQEYIMMNEKKLAGKFLGKFADLMRIYLHHSQIRQITVAEEIEALNLYLELEKLRFEDTLSYRIQVDEHLDPGLITIPTFLIQPYVENAIKHGLLHKNTDRELSVSFHYHPDHQLLECEIVDNGIGRKKSGEINILRNPDHQSFGMSATKNRLELLNFNNKNRPIGETVHDLHNKNGEAIGTKVVLSIPILEFAS</sequence>
<dbReference type="GO" id="GO:0016301">
    <property type="term" value="F:kinase activity"/>
    <property type="evidence" value="ECO:0007669"/>
    <property type="project" value="UniProtKB-KW"/>
</dbReference>
<dbReference type="Pfam" id="PF06580">
    <property type="entry name" value="His_kinase"/>
    <property type="match status" value="1"/>
</dbReference>
<dbReference type="InterPro" id="IPR010559">
    <property type="entry name" value="Sig_transdc_His_kin_internal"/>
</dbReference>
<keyword evidence="1" id="KW-1133">Transmembrane helix</keyword>
<organism evidence="4 5">
    <name type="scientific">Imperialibacter roseus</name>
    <dbReference type="NCBI Taxonomy" id="1324217"/>
    <lineage>
        <taxon>Bacteria</taxon>
        <taxon>Pseudomonadati</taxon>
        <taxon>Bacteroidota</taxon>
        <taxon>Cytophagia</taxon>
        <taxon>Cytophagales</taxon>
        <taxon>Flammeovirgaceae</taxon>
        <taxon>Imperialibacter</taxon>
    </lineage>
</organism>
<gene>
    <name evidence="4" type="ORF">RT717_10280</name>
</gene>
<dbReference type="RefSeq" id="WP_317491648.1">
    <property type="nucleotide sequence ID" value="NZ_CP136051.1"/>
</dbReference>
<proteinExistence type="predicted"/>
<reference evidence="4 5" key="1">
    <citation type="journal article" date="2023" name="Microbiol. Resour. Announc.">
        <title>Complete Genome Sequence of Imperialibacter roseus strain P4T.</title>
        <authorList>
            <person name="Tizabi D.R."/>
            <person name="Bachvaroff T."/>
            <person name="Hill R.T."/>
        </authorList>
    </citation>
    <scope>NUCLEOTIDE SEQUENCE [LARGE SCALE GENOMIC DNA]</scope>
    <source>
        <strain evidence="4 5">P4T</strain>
    </source>
</reference>
<keyword evidence="2" id="KW-0732">Signal</keyword>
<dbReference type="Proteomes" id="UP001302349">
    <property type="component" value="Chromosome"/>
</dbReference>
<evidence type="ECO:0000313" key="4">
    <source>
        <dbReference type="EMBL" id="WOK09021.1"/>
    </source>
</evidence>
<name>A0ABZ0IZA8_9BACT</name>
<evidence type="ECO:0000256" key="2">
    <source>
        <dbReference type="SAM" id="SignalP"/>
    </source>
</evidence>
<accession>A0ABZ0IZA8</accession>
<dbReference type="InterPro" id="IPR050640">
    <property type="entry name" value="Bact_2-comp_sensor_kinase"/>
</dbReference>
<protein>
    <submittedName>
        <fullName evidence="4">Histidine kinase</fullName>
    </submittedName>
</protein>
<dbReference type="PANTHER" id="PTHR34220:SF7">
    <property type="entry name" value="SENSOR HISTIDINE KINASE YPDA"/>
    <property type="match status" value="1"/>
</dbReference>
<keyword evidence="5" id="KW-1185">Reference proteome</keyword>
<evidence type="ECO:0000259" key="3">
    <source>
        <dbReference type="Pfam" id="PF06580"/>
    </source>
</evidence>
<evidence type="ECO:0000256" key="1">
    <source>
        <dbReference type="SAM" id="Phobius"/>
    </source>
</evidence>
<dbReference type="Gene3D" id="1.25.40.10">
    <property type="entry name" value="Tetratricopeptide repeat domain"/>
    <property type="match status" value="1"/>
</dbReference>
<dbReference type="EMBL" id="CP136051">
    <property type="protein sequence ID" value="WOK09021.1"/>
    <property type="molecule type" value="Genomic_DNA"/>
</dbReference>
<keyword evidence="1" id="KW-0472">Membrane</keyword>
<feature type="chain" id="PRO_5046684464" evidence="2">
    <location>
        <begin position="20"/>
        <end position="655"/>
    </location>
</feature>
<feature type="domain" description="Signal transduction histidine kinase internal region" evidence="3">
    <location>
        <begin position="440"/>
        <end position="520"/>
    </location>
</feature>
<feature type="signal peptide" evidence="2">
    <location>
        <begin position="1"/>
        <end position="19"/>
    </location>
</feature>
<dbReference type="InterPro" id="IPR036890">
    <property type="entry name" value="HATPase_C_sf"/>
</dbReference>
<dbReference type="SUPFAM" id="SSF48452">
    <property type="entry name" value="TPR-like"/>
    <property type="match status" value="1"/>
</dbReference>